<feature type="region of interest" description="Disordered" evidence="5">
    <location>
        <begin position="972"/>
        <end position="991"/>
    </location>
</feature>
<dbReference type="OrthoDB" id="5876363at2759"/>
<dbReference type="VEuPathDB" id="FungiDB:BDEG_25613"/>
<feature type="region of interest" description="Disordered" evidence="5">
    <location>
        <begin position="682"/>
        <end position="705"/>
    </location>
</feature>
<reference evidence="7 8" key="1">
    <citation type="submission" date="2006-10" db="EMBL/GenBank/DDBJ databases">
        <title>The Genome Sequence of Batrachochytrium dendrobatidis JEL423.</title>
        <authorList>
            <consortium name="The Broad Institute Genome Sequencing Platform"/>
            <person name="Birren B."/>
            <person name="Lander E."/>
            <person name="Galagan J."/>
            <person name="Cuomo C."/>
            <person name="Devon K."/>
            <person name="Jaffe D."/>
            <person name="Butler J."/>
            <person name="Alvarez P."/>
            <person name="Gnerre S."/>
            <person name="Grabherr M."/>
            <person name="Kleber M."/>
            <person name="Mauceli E."/>
            <person name="Brockman W."/>
            <person name="Young S."/>
            <person name="LaButti K."/>
            <person name="Sykes S."/>
            <person name="DeCaprio D."/>
            <person name="Crawford M."/>
            <person name="Koehrsen M."/>
            <person name="Engels R."/>
            <person name="Montgomery P."/>
            <person name="Pearson M."/>
            <person name="Howarth C."/>
            <person name="Larson L."/>
            <person name="White J."/>
            <person name="O'Leary S."/>
            <person name="Kodira C."/>
            <person name="Zeng Q."/>
            <person name="Yandava C."/>
            <person name="Alvarado L."/>
            <person name="Longcore J."/>
            <person name="James T."/>
        </authorList>
    </citation>
    <scope>NUCLEOTIDE SEQUENCE [LARGE SCALE GENOMIC DNA]</scope>
    <source>
        <strain evidence="7 8">JEL423</strain>
    </source>
</reference>
<dbReference type="PROSITE" id="PS01359">
    <property type="entry name" value="ZF_PHD_1"/>
    <property type="match status" value="1"/>
</dbReference>
<accession>A0A177WQE7</accession>
<dbReference type="PANTHER" id="PTHR47636:SF1">
    <property type="entry name" value="TRANSCRIPTIONAL REGULATORY PROTEIN RCO1"/>
    <property type="match status" value="1"/>
</dbReference>
<dbReference type="InterPro" id="IPR019787">
    <property type="entry name" value="Znf_PHD-finger"/>
</dbReference>
<feature type="compositionally biased region" description="Polar residues" evidence="5">
    <location>
        <begin position="482"/>
        <end position="492"/>
    </location>
</feature>
<dbReference type="SMART" id="SM00249">
    <property type="entry name" value="PHD"/>
    <property type="match status" value="2"/>
</dbReference>
<dbReference type="EMBL" id="DS022307">
    <property type="protein sequence ID" value="OAJ42112.1"/>
    <property type="molecule type" value="Genomic_DNA"/>
</dbReference>
<feature type="domain" description="PHD-type" evidence="6">
    <location>
        <begin position="599"/>
        <end position="648"/>
    </location>
</feature>
<feature type="compositionally biased region" description="Polar residues" evidence="5">
    <location>
        <begin position="1121"/>
        <end position="1130"/>
    </location>
</feature>
<dbReference type="Gene3D" id="3.30.40.10">
    <property type="entry name" value="Zinc/RING finger domain, C3HC4 (zinc finger)"/>
    <property type="match status" value="2"/>
</dbReference>
<sequence length="1293" mass="141230">MSSVHVHHSNKEAEPETTTTTISQQLSLAAAYIDISPHLYIDSVGAKAAEEPSGVLLLSSHHPRVKSTDFCQSVASEIKDLSSVAGDHPEIYCLNHTSSNGLVMSNPNCLSNKDMPLNTSSQQTLHSGHTDAFTLSSQIMSTTDSSALSGPLIKDTEMDSVANKSRESITRVSRRANQRSTRSKTPRAAALIQNPSTVQSISATRTDTSGTAASIALNAVEPLHNNFKTDTDEPLGDNTTLVSKTNNRDDEFDYIFGEDSDLSSIHSSFFGISSTGSVKDSKPASLTHSRPASPTEGAIDLSYVLSTKTHHSKSHTRLPSDMIEGSVSPVRNPTKKKSLPLISRKTPSTKIGTTPQSELKKSSRGSSRKAKQNIDHKADTIDLDCLSLFQTASTELHPVTDDLQPIAKSKRRLQRPKKPFALDIVVNDAVSSEPGSDAVDDANFDSTQVQQSTATNTMTPLRRARPVRTMGIPSLALPVNPFSEQEQLQSSRTAEEDLSLIRSSERATTPESTRVAPGLNRIEKKVNSGNTLQSLSGISSQTKNTILSSRTRRSTQTTVLDYFAAHPVDVSSAAIPLHAPATTVTSAPSNKRAANRYNHDNCSACLGTGELLCCDTCPRVFHLACVQEGFSGDDVPQGFWQCRRCAFLSTETTSTTFNLMPDGHMHSVSLKPSDVKLWQPTEASESPCSNLPFNGRNPDSSRKRKREGLMDPLLKVLDSLNPRVFELPAHIAVMYTDVMVHPATGEFIDLRTTKVDVVPASGRNSRGRVTKAASLRAESSAKCNSLNALNSPVVSTLTAAFPDTTLANPATTDISELDLKHITQPEFRATEAAPTLSSKLAGNISQSTNNKKNKRLTQSHCHGCRKTGMRLSQTSFLSSHSVHQPKHSGTNHLSLQTQRSELIYCDYCSLAWHLDCLTPPLSTIPPELRPSSEEIVDPTDWQRVKAIIWKGSPLNDLSYINTNDQFVTREQTSDDGFHLGEKPSDGEAERNSGNVTFVESMMEAMDPGLLTGAKHLIIRQKWMCPCHADWVLPKRVRVAQRIHVHVSPTQKDNGGIVIESGTSSRDSFSAALESAGLKADTTLCGDSIASKLSMDTTSFPSTQRSNLATPVHSSRVDSAAQDAQNTTDRPYTNMGHIHITNSMSTTDVFEAITTAKRAHDTRALRSLLAMDFHIPESRVTEDFVACIRHSQRRDKFQICSTVDAKGVLGEEIQVTDPELRNKFAEFDQTFCTNAREVYYEQKQKETKIDNRSTDSGVRQWLVGQMANDGTDLQSEDFLVAMALLQMDLVPQSK</sequence>
<dbReference type="InterPro" id="IPR019786">
    <property type="entry name" value="Zinc_finger_PHD-type_CS"/>
</dbReference>
<feature type="compositionally biased region" description="Basic and acidic residues" evidence="5">
    <location>
        <begin position="972"/>
        <end position="990"/>
    </location>
</feature>
<dbReference type="GO" id="GO:0032221">
    <property type="term" value="C:Rpd3S complex"/>
    <property type="evidence" value="ECO:0007669"/>
    <property type="project" value="TreeGrafter"/>
</dbReference>
<feature type="compositionally biased region" description="Basic residues" evidence="5">
    <location>
        <begin position="172"/>
        <end position="185"/>
    </location>
</feature>
<dbReference type="Proteomes" id="UP000077115">
    <property type="component" value="Unassembled WGS sequence"/>
</dbReference>
<evidence type="ECO:0000259" key="6">
    <source>
        <dbReference type="PROSITE" id="PS50016"/>
    </source>
</evidence>
<dbReference type="InterPro" id="IPR001965">
    <property type="entry name" value="Znf_PHD"/>
</dbReference>
<feature type="compositionally biased region" description="Polar residues" evidence="5">
    <location>
        <begin position="1099"/>
        <end position="1112"/>
    </location>
</feature>
<feature type="region of interest" description="Disordered" evidence="5">
    <location>
        <begin position="275"/>
        <end position="375"/>
    </location>
</feature>
<name>A0A177WQE7_BATDL</name>
<evidence type="ECO:0000256" key="2">
    <source>
        <dbReference type="ARBA" id="ARBA00022771"/>
    </source>
</evidence>
<feature type="compositionally biased region" description="Polar residues" evidence="5">
    <location>
        <begin position="682"/>
        <end position="692"/>
    </location>
</feature>
<protein>
    <recommendedName>
        <fullName evidence="6">PHD-type domain-containing protein</fullName>
    </recommendedName>
</protein>
<dbReference type="Pfam" id="PF00628">
    <property type="entry name" value="PHD"/>
    <property type="match status" value="1"/>
</dbReference>
<dbReference type="PROSITE" id="PS50016">
    <property type="entry name" value="ZF_PHD_2"/>
    <property type="match status" value="1"/>
</dbReference>
<evidence type="ECO:0000256" key="1">
    <source>
        <dbReference type="ARBA" id="ARBA00022723"/>
    </source>
</evidence>
<dbReference type="STRING" id="403673.A0A177WQE7"/>
<keyword evidence="3" id="KW-0862">Zinc</keyword>
<evidence type="ECO:0000313" key="7">
    <source>
        <dbReference type="EMBL" id="OAJ42112.1"/>
    </source>
</evidence>
<gene>
    <name evidence="7" type="ORF">BDEG_25613</name>
</gene>
<feature type="compositionally biased region" description="Polar residues" evidence="5">
    <location>
        <begin position="444"/>
        <end position="459"/>
    </location>
</feature>
<feature type="region of interest" description="Disordered" evidence="5">
    <location>
        <begin position="225"/>
        <end position="244"/>
    </location>
</feature>
<feature type="compositionally biased region" description="Polar residues" evidence="5">
    <location>
        <begin position="345"/>
        <end position="357"/>
    </location>
</feature>
<evidence type="ECO:0000256" key="3">
    <source>
        <dbReference type="ARBA" id="ARBA00022833"/>
    </source>
</evidence>
<evidence type="ECO:0000256" key="4">
    <source>
        <dbReference type="PROSITE-ProRule" id="PRU00146"/>
    </source>
</evidence>
<feature type="region of interest" description="Disordered" evidence="5">
    <location>
        <begin position="433"/>
        <end position="459"/>
    </location>
</feature>
<dbReference type="InterPro" id="IPR052819">
    <property type="entry name" value="Chromatin_regulatory_protein"/>
</dbReference>
<reference evidence="7 8" key="2">
    <citation type="submission" date="2016-05" db="EMBL/GenBank/DDBJ databases">
        <title>Lineage-specific infection strategies underlie the spectrum of fungal disease in amphibians.</title>
        <authorList>
            <person name="Cuomo C.A."/>
            <person name="Farrer R.A."/>
            <person name="James T."/>
            <person name="Longcore J."/>
            <person name="Birren B."/>
        </authorList>
    </citation>
    <scope>NUCLEOTIDE SEQUENCE [LARGE SCALE GENOMIC DNA]</scope>
    <source>
        <strain evidence="7 8">JEL423</strain>
    </source>
</reference>
<evidence type="ECO:0000313" key="8">
    <source>
        <dbReference type="Proteomes" id="UP000077115"/>
    </source>
</evidence>
<dbReference type="GO" id="GO:0008270">
    <property type="term" value="F:zinc ion binding"/>
    <property type="evidence" value="ECO:0007669"/>
    <property type="project" value="UniProtKB-KW"/>
</dbReference>
<feature type="compositionally biased region" description="Basic residues" evidence="5">
    <location>
        <begin position="362"/>
        <end position="371"/>
    </location>
</feature>
<keyword evidence="1" id="KW-0479">Metal-binding</keyword>
<organism evidence="7 8">
    <name type="scientific">Batrachochytrium dendrobatidis (strain JEL423)</name>
    <dbReference type="NCBI Taxonomy" id="403673"/>
    <lineage>
        <taxon>Eukaryota</taxon>
        <taxon>Fungi</taxon>
        <taxon>Fungi incertae sedis</taxon>
        <taxon>Chytridiomycota</taxon>
        <taxon>Chytridiomycota incertae sedis</taxon>
        <taxon>Chytridiomycetes</taxon>
        <taxon>Rhizophydiales</taxon>
        <taxon>Rhizophydiales incertae sedis</taxon>
        <taxon>Batrachochytrium</taxon>
    </lineage>
</organism>
<keyword evidence="2 4" id="KW-0863">Zinc-finger</keyword>
<dbReference type="InterPro" id="IPR011011">
    <property type="entry name" value="Znf_FYVE_PHD"/>
</dbReference>
<proteinExistence type="predicted"/>
<feature type="region of interest" description="Disordered" evidence="5">
    <location>
        <begin position="480"/>
        <end position="514"/>
    </location>
</feature>
<evidence type="ECO:0000256" key="5">
    <source>
        <dbReference type="SAM" id="MobiDB-lite"/>
    </source>
</evidence>
<feature type="region of interest" description="Disordered" evidence="5">
    <location>
        <begin position="1099"/>
        <end position="1133"/>
    </location>
</feature>
<feature type="region of interest" description="Disordered" evidence="5">
    <location>
        <begin position="159"/>
        <end position="188"/>
    </location>
</feature>
<dbReference type="InterPro" id="IPR013083">
    <property type="entry name" value="Znf_RING/FYVE/PHD"/>
</dbReference>
<dbReference type="GO" id="GO:0006357">
    <property type="term" value="P:regulation of transcription by RNA polymerase II"/>
    <property type="evidence" value="ECO:0007669"/>
    <property type="project" value="TreeGrafter"/>
</dbReference>
<dbReference type="SUPFAM" id="SSF57903">
    <property type="entry name" value="FYVE/PHD zinc finger"/>
    <property type="match status" value="2"/>
</dbReference>
<dbReference type="PANTHER" id="PTHR47636">
    <property type="entry name" value="TRANSCRIPTIONAL REGULATORY PROTEIN RCO1"/>
    <property type="match status" value="1"/>
</dbReference>